<evidence type="ECO:0000256" key="1">
    <source>
        <dbReference type="ARBA" id="ARBA00004651"/>
    </source>
</evidence>
<gene>
    <name evidence="9" type="ORF">IV54_GL001499</name>
</gene>
<accession>A0A0R2LWM8</accession>
<comment type="similarity">
    <text evidence="2">Belongs to the GSP F family.</text>
</comment>
<evidence type="ECO:0000313" key="9">
    <source>
        <dbReference type="EMBL" id="KRO04251.1"/>
    </source>
</evidence>
<dbReference type="PANTHER" id="PTHR30012:SF0">
    <property type="entry name" value="TYPE II SECRETION SYSTEM PROTEIN F-RELATED"/>
    <property type="match status" value="1"/>
</dbReference>
<organism evidence="9 10">
    <name type="scientific">Levilactobacillus paucivorans</name>
    <dbReference type="NCBI Taxonomy" id="616990"/>
    <lineage>
        <taxon>Bacteria</taxon>
        <taxon>Bacillati</taxon>
        <taxon>Bacillota</taxon>
        <taxon>Bacilli</taxon>
        <taxon>Lactobacillales</taxon>
        <taxon>Lactobacillaceae</taxon>
        <taxon>Levilactobacillus</taxon>
    </lineage>
</organism>
<keyword evidence="3" id="KW-1003">Cell membrane</keyword>
<dbReference type="InterPro" id="IPR042094">
    <property type="entry name" value="T2SS_GspF_sf"/>
</dbReference>
<dbReference type="STRING" id="616990.IV54_GL001499"/>
<dbReference type="InterPro" id="IPR018076">
    <property type="entry name" value="T2SS_GspF_dom"/>
</dbReference>
<keyword evidence="6 7" id="KW-0472">Membrane</keyword>
<dbReference type="EMBL" id="JQCA01000038">
    <property type="protein sequence ID" value="KRO04251.1"/>
    <property type="molecule type" value="Genomic_DNA"/>
</dbReference>
<dbReference type="AlphaFoldDB" id="A0A0R2LWM8"/>
<comment type="subcellular location">
    <subcellularLocation>
        <location evidence="1">Cell membrane</location>
        <topology evidence="1">Multi-pass membrane protein</topology>
    </subcellularLocation>
</comment>
<keyword evidence="10" id="KW-1185">Reference proteome</keyword>
<dbReference type="Proteomes" id="UP000051906">
    <property type="component" value="Unassembled WGS sequence"/>
</dbReference>
<evidence type="ECO:0000256" key="5">
    <source>
        <dbReference type="ARBA" id="ARBA00022989"/>
    </source>
</evidence>
<name>A0A0R2LWM8_9LACO</name>
<feature type="domain" description="Type II secretion system protein GspF" evidence="8">
    <location>
        <begin position="187"/>
        <end position="307"/>
    </location>
</feature>
<dbReference type="InterPro" id="IPR003004">
    <property type="entry name" value="GspF/PilC"/>
</dbReference>
<evidence type="ECO:0000256" key="3">
    <source>
        <dbReference type="ARBA" id="ARBA00022475"/>
    </source>
</evidence>
<evidence type="ECO:0000313" key="10">
    <source>
        <dbReference type="Proteomes" id="UP000051906"/>
    </source>
</evidence>
<evidence type="ECO:0000259" key="8">
    <source>
        <dbReference type="Pfam" id="PF00482"/>
    </source>
</evidence>
<feature type="transmembrane region" description="Helical" evidence="7">
    <location>
        <begin position="92"/>
        <end position="115"/>
    </location>
</feature>
<keyword evidence="4 7" id="KW-0812">Transmembrane</keyword>
<evidence type="ECO:0000256" key="6">
    <source>
        <dbReference type="ARBA" id="ARBA00023136"/>
    </source>
</evidence>
<dbReference type="PATRIC" id="fig|616990.3.peg.1589"/>
<feature type="transmembrane region" description="Helical" evidence="7">
    <location>
        <begin position="281"/>
        <end position="302"/>
    </location>
</feature>
<dbReference type="Gene3D" id="1.20.81.30">
    <property type="entry name" value="Type II secretion system (T2SS), domain F"/>
    <property type="match status" value="1"/>
</dbReference>
<dbReference type="PANTHER" id="PTHR30012">
    <property type="entry name" value="GENERAL SECRETION PATHWAY PROTEIN"/>
    <property type="match status" value="1"/>
</dbReference>
<evidence type="ECO:0000256" key="4">
    <source>
        <dbReference type="ARBA" id="ARBA00022692"/>
    </source>
</evidence>
<feature type="transmembrane region" description="Helical" evidence="7">
    <location>
        <begin position="135"/>
        <end position="155"/>
    </location>
</feature>
<dbReference type="GO" id="GO:0005886">
    <property type="term" value="C:plasma membrane"/>
    <property type="evidence" value="ECO:0007669"/>
    <property type="project" value="UniProtKB-SubCell"/>
</dbReference>
<protein>
    <submittedName>
        <fullName evidence="9">Type II secretory pathway competence component</fullName>
    </submittedName>
</protein>
<evidence type="ECO:0000256" key="2">
    <source>
        <dbReference type="ARBA" id="ARBA00005745"/>
    </source>
</evidence>
<dbReference type="RefSeq" id="WP_057878031.1">
    <property type="nucleotide sequence ID" value="NZ_JQCA01000038.1"/>
</dbReference>
<dbReference type="Pfam" id="PF00482">
    <property type="entry name" value="T2SSF"/>
    <property type="match status" value="1"/>
</dbReference>
<evidence type="ECO:0000256" key="7">
    <source>
        <dbReference type="SAM" id="Phobius"/>
    </source>
</evidence>
<keyword evidence="5 7" id="KW-1133">Transmembrane helix</keyword>
<comment type="caution">
    <text evidence="9">The sequence shown here is derived from an EMBL/GenBank/DDBJ whole genome shotgun (WGS) entry which is preliminary data.</text>
</comment>
<proteinExistence type="inferred from homology"/>
<reference evidence="9 10" key="1">
    <citation type="journal article" date="2015" name="Genome Announc.">
        <title>Expanding the biotechnology potential of lactobacilli through comparative genomics of 213 strains and associated genera.</title>
        <authorList>
            <person name="Sun Z."/>
            <person name="Harris H.M."/>
            <person name="McCann A."/>
            <person name="Guo C."/>
            <person name="Argimon S."/>
            <person name="Zhang W."/>
            <person name="Yang X."/>
            <person name="Jeffery I.B."/>
            <person name="Cooney J.C."/>
            <person name="Kagawa T.F."/>
            <person name="Liu W."/>
            <person name="Song Y."/>
            <person name="Salvetti E."/>
            <person name="Wrobel A."/>
            <person name="Rasinkangas P."/>
            <person name="Parkhill J."/>
            <person name="Rea M.C."/>
            <person name="O'Sullivan O."/>
            <person name="Ritari J."/>
            <person name="Douillard F.P."/>
            <person name="Paul Ross R."/>
            <person name="Yang R."/>
            <person name="Briner A.E."/>
            <person name="Felis G.E."/>
            <person name="de Vos W.M."/>
            <person name="Barrangou R."/>
            <person name="Klaenhammer T.R."/>
            <person name="Caufield P.W."/>
            <person name="Cui Y."/>
            <person name="Zhang H."/>
            <person name="O'Toole P.W."/>
        </authorList>
    </citation>
    <scope>NUCLEOTIDE SEQUENCE [LARGE SCALE GENOMIC DNA]</scope>
    <source>
        <strain evidence="9 10">DSM 22467</strain>
    </source>
</reference>
<sequence length="318" mass="35204">MLADQLASGFSLKQAVAFIRLVDPTLPATIGKIERQLASGQPFVHLLEPYLQPNVYFQLWTMTTYGELGVGLQHAAEMLRLMATQRKRLHQLLVYPAGLLVSMLGLFLALQIGVLPQLQAGMGATETVGFPWTKYLTLGCGLAVLGGGVIGYSWWRQKTSLQRATSYLHWPVLGRLFRAYYAYYLAATLGQLVQSGLSVQQMLTVLQRLPEESLLAQLATALDHQLTRGQVPTIWLRQQAYIAPQLVILLQKGSTTAQLARELQAFGVMQYRELTRRWESALAIVQPLLLGVVALMIVGAYLSLLLPMYANLQGVTHG</sequence>